<proteinExistence type="predicted"/>
<dbReference type="InterPro" id="IPR016181">
    <property type="entry name" value="Acyl_CoA_acyltransferase"/>
</dbReference>
<dbReference type="PANTHER" id="PTHR13947:SF37">
    <property type="entry name" value="LD18367P"/>
    <property type="match status" value="1"/>
</dbReference>
<accession>A0A443IQF0</accession>
<dbReference type="EMBL" id="SAUY01000109">
    <property type="protein sequence ID" value="RWR24688.1"/>
    <property type="molecule type" value="Genomic_DNA"/>
</dbReference>
<dbReference type="EMBL" id="SAUW01000015">
    <property type="protein sequence ID" value="RWR09175.1"/>
    <property type="molecule type" value="Genomic_DNA"/>
</dbReference>
<evidence type="ECO:0000313" key="5">
    <source>
        <dbReference type="EMBL" id="RWR25901.1"/>
    </source>
</evidence>
<keyword evidence="8" id="KW-1185">Reference proteome</keyword>
<feature type="domain" description="N-acetyltransferase" evidence="2">
    <location>
        <begin position="4"/>
        <end position="152"/>
    </location>
</feature>
<dbReference type="SUPFAM" id="SSF55729">
    <property type="entry name" value="Acyl-CoA N-acyltransferases (Nat)"/>
    <property type="match status" value="1"/>
</dbReference>
<evidence type="ECO:0000313" key="7">
    <source>
        <dbReference type="Proteomes" id="UP000285295"/>
    </source>
</evidence>
<organism evidence="5 7">
    <name type="scientific">Paenirhodobacter populi</name>
    <dbReference type="NCBI Taxonomy" id="2306993"/>
    <lineage>
        <taxon>Bacteria</taxon>
        <taxon>Pseudomonadati</taxon>
        <taxon>Pseudomonadota</taxon>
        <taxon>Alphaproteobacteria</taxon>
        <taxon>Rhodobacterales</taxon>
        <taxon>Rhodobacter group</taxon>
        <taxon>Paenirhodobacter</taxon>
    </lineage>
</organism>
<dbReference type="RefSeq" id="WP_128234251.1">
    <property type="nucleotide sequence ID" value="NZ_SAUW01000015.1"/>
</dbReference>
<dbReference type="PANTHER" id="PTHR13947">
    <property type="entry name" value="GNAT FAMILY N-ACETYLTRANSFERASE"/>
    <property type="match status" value="1"/>
</dbReference>
<dbReference type="OrthoDB" id="2380306at2"/>
<dbReference type="Pfam" id="PF00583">
    <property type="entry name" value="Acetyltransf_1"/>
    <property type="match status" value="1"/>
</dbReference>
<dbReference type="InterPro" id="IPR050769">
    <property type="entry name" value="NAT_camello-type"/>
</dbReference>
<dbReference type="Proteomes" id="UP000285295">
    <property type="component" value="Unassembled WGS sequence"/>
</dbReference>
<evidence type="ECO:0000259" key="2">
    <source>
        <dbReference type="PROSITE" id="PS51186"/>
    </source>
</evidence>
<dbReference type="Proteomes" id="UP000284451">
    <property type="component" value="Unassembled WGS sequence"/>
</dbReference>
<dbReference type="EMBL" id="SAUX01000044">
    <property type="protein sequence ID" value="RWR25901.1"/>
    <property type="molecule type" value="Genomic_DNA"/>
</dbReference>
<evidence type="ECO:0000313" key="3">
    <source>
        <dbReference type="EMBL" id="RWR09175.1"/>
    </source>
</evidence>
<comment type="caution">
    <text evidence="5">The sequence shown here is derived from an EMBL/GenBank/DDBJ whole genome shotgun (WGS) entry which is preliminary data.</text>
</comment>
<reference evidence="6 7" key="2">
    <citation type="submission" date="2019-01" db="EMBL/GenBank/DDBJ databases">
        <authorList>
            <person name="Li Y."/>
        </authorList>
    </citation>
    <scope>NUCLEOTIDE SEQUENCE [LARGE SCALE GENOMIC DNA]</scope>
    <source>
        <strain evidence="4 6">07D10-4-3</strain>
        <strain evidence="3 8">2D-5</strain>
        <strain evidence="5 7">D19-10-3-21</strain>
    </source>
</reference>
<accession>A0A443JW03</accession>
<name>A0A443JZK8_9RHOB</name>
<sequence length="152" mass="16640">MSKIISRPYTALDLAACLAIFEGNVPTFFAPDERADFQKHLKNIDVATAPYIVLERGGTVVACGGLTIDKTRKKASLSWGMVDRSLHGQRLGTKLTQARLTLARSVPGLEEIELSTSQHTHGFYEAFGFAVSGIVPCGFGPELDRWDMSLRL</sequence>
<dbReference type="AlphaFoldDB" id="A0A443JZK8"/>
<protein>
    <submittedName>
        <fullName evidence="5">GNAT family N-acetyltransferase</fullName>
    </submittedName>
</protein>
<gene>
    <name evidence="4" type="ORF">D2T29_22660</name>
    <name evidence="5" type="ORF">D2T31_21505</name>
    <name evidence="3" type="ORF">D2T33_14345</name>
</gene>
<evidence type="ECO:0000313" key="6">
    <source>
        <dbReference type="Proteomes" id="UP000284451"/>
    </source>
</evidence>
<accession>A0A443JZK8</accession>
<dbReference type="Gene3D" id="3.40.630.30">
    <property type="match status" value="1"/>
</dbReference>
<dbReference type="PROSITE" id="PS51186">
    <property type="entry name" value="GNAT"/>
    <property type="match status" value="1"/>
</dbReference>
<evidence type="ECO:0000313" key="8">
    <source>
        <dbReference type="Proteomes" id="UP000285710"/>
    </source>
</evidence>
<dbReference type="Proteomes" id="UP000285710">
    <property type="component" value="Unassembled WGS sequence"/>
</dbReference>
<evidence type="ECO:0000256" key="1">
    <source>
        <dbReference type="ARBA" id="ARBA00022679"/>
    </source>
</evidence>
<reference evidence="6 7" key="1">
    <citation type="submission" date="2019-01" db="EMBL/GenBank/DDBJ databases">
        <title>Sinorhodobacter populi sp. nov. isolated from the symptomatic bark tissue of Populus euramericana canker.</title>
        <authorList>
            <person name="Xu G."/>
        </authorList>
    </citation>
    <scope>NUCLEOTIDE SEQUENCE [LARGE SCALE GENOMIC DNA]</scope>
    <source>
        <strain evidence="4 6">07D10-4-3</strain>
        <strain evidence="3 8">2D-5</strain>
        <strain evidence="5 7">D19-10-3-21</strain>
    </source>
</reference>
<dbReference type="GO" id="GO:0008080">
    <property type="term" value="F:N-acetyltransferase activity"/>
    <property type="evidence" value="ECO:0007669"/>
    <property type="project" value="InterPro"/>
</dbReference>
<dbReference type="InterPro" id="IPR000182">
    <property type="entry name" value="GNAT_dom"/>
</dbReference>
<keyword evidence="1 5" id="KW-0808">Transferase</keyword>
<evidence type="ECO:0000313" key="4">
    <source>
        <dbReference type="EMBL" id="RWR24688.1"/>
    </source>
</evidence>